<name>A0A9X2GJU0_9ACTN</name>
<dbReference type="AlphaFoldDB" id="A0A9X2GJU0"/>
<sequence length="52" mass="5792">MRLWRVQPPSDLVGAACELVRRDAAWASEGDLLPEEWAGYAPGDVRRRPACP</sequence>
<gene>
    <name evidence="1" type="ORF">HD597_007499</name>
</gene>
<organism evidence="1 2">
    <name type="scientific">Nonomuraea thailandensis</name>
    <dbReference type="NCBI Taxonomy" id="1188745"/>
    <lineage>
        <taxon>Bacteria</taxon>
        <taxon>Bacillati</taxon>
        <taxon>Actinomycetota</taxon>
        <taxon>Actinomycetes</taxon>
        <taxon>Streptosporangiales</taxon>
        <taxon>Streptosporangiaceae</taxon>
        <taxon>Nonomuraea</taxon>
    </lineage>
</organism>
<evidence type="ECO:0000313" key="1">
    <source>
        <dbReference type="EMBL" id="MCP2360479.1"/>
    </source>
</evidence>
<keyword evidence="2" id="KW-1185">Reference proteome</keyword>
<reference evidence="1" key="1">
    <citation type="submission" date="2022-06" db="EMBL/GenBank/DDBJ databases">
        <title>Sequencing the genomes of 1000 actinobacteria strains.</title>
        <authorList>
            <person name="Klenk H.-P."/>
        </authorList>
    </citation>
    <scope>NUCLEOTIDE SEQUENCE</scope>
    <source>
        <strain evidence="1">DSM 46694</strain>
    </source>
</reference>
<protein>
    <submittedName>
        <fullName evidence="1">Uncharacterized protein</fullName>
    </submittedName>
</protein>
<dbReference type="RefSeq" id="WP_253748442.1">
    <property type="nucleotide sequence ID" value="NZ_BAABKA010000108.1"/>
</dbReference>
<dbReference type="EMBL" id="JAMZEB010000002">
    <property type="protein sequence ID" value="MCP2360479.1"/>
    <property type="molecule type" value="Genomic_DNA"/>
</dbReference>
<comment type="caution">
    <text evidence="1">The sequence shown here is derived from an EMBL/GenBank/DDBJ whole genome shotgun (WGS) entry which is preliminary data.</text>
</comment>
<dbReference type="Proteomes" id="UP001139648">
    <property type="component" value="Unassembled WGS sequence"/>
</dbReference>
<accession>A0A9X2GJU0</accession>
<evidence type="ECO:0000313" key="2">
    <source>
        <dbReference type="Proteomes" id="UP001139648"/>
    </source>
</evidence>
<proteinExistence type="predicted"/>